<dbReference type="AlphaFoldDB" id="A0A6M3JJ21"/>
<dbReference type="EMBL" id="MT141764">
    <property type="protein sequence ID" value="QJA70094.1"/>
    <property type="molecule type" value="Genomic_DNA"/>
</dbReference>
<protein>
    <submittedName>
        <fullName evidence="1">Uncharacterized protein</fullName>
    </submittedName>
</protein>
<proteinExistence type="predicted"/>
<sequence>MTTTTVTYDCPYRNVCSDNGVECETCDNNPKRSYYKPIEPPYIPYIPWEPYYPWWLPPTIWWTTSGGNESHYQVRD</sequence>
<gene>
    <name evidence="1" type="ORF">MM415A04005_0001</name>
</gene>
<reference evidence="1" key="1">
    <citation type="submission" date="2020-03" db="EMBL/GenBank/DDBJ databases">
        <title>The deep terrestrial virosphere.</title>
        <authorList>
            <person name="Holmfeldt K."/>
            <person name="Nilsson E."/>
            <person name="Simone D."/>
            <person name="Lopez-Fernandez M."/>
            <person name="Wu X."/>
            <person name="de Brujin I."/>
            <person name="Lundin D."/>
            <person name="Andersson A."/>
            <person name="Bertilsson S."/>
            <person name="Dopson M."/>
        </authorList>
    </citation>
    <scope>NUCLEOTIDE SEQUENCE</scope>
    <source>
        <strain evidence="1">MM415A04005</strain>
    </source>
</reference>
<organism evidence="1">
    <name type="scientific">viral metagenome</name>
    <dbReference type="NCBI Taxonomy" id="1070528"/>
    <lineage>
        <taxon>unclassified sequences</taxon>
        <taxon>metagenomes</taxon>
        <taxon>organismal metagenomes</taxon>
    </lineage>
</organism>
<name>A0A6M3JJ21_9ZZZZ</name>
<accession>A0A6M3JJ21</accession>
<evidence type="ECO:0000313" key="1">
    <source>
        <dbReference type="EMBL" id="QJA70094.1"/>
    </source>
</evidence>